<dbReference type="InterPro" id="IPR000792">
    <property type="entry name" value="Tscrpt_reg_LuxR_C"/>
</dbReference>
<dbReference type="PRINTS" id="PR00038">
    <property type="entry name" value="HTHLUXR"/>
</dbReference>
<dbReference type="AlphaFoldDB" id="A0A9X1D4U5"/>
<dbReference type="RefSeq" id="WP_214386931.1">
    <property type="nucleotide sequence ID" value="NZ_JAFLWW010000002.1"/>
</dbReference>
<dbReference type="InterPro" id="IPR016032">
    <property type="entry name" value="Sig_transdc_resp-reg_C-effctor"/>
</dbReference>
<name>A0A9X1D4U5_9HYPH</name>
<gene>
    <name evidence="2" type="ORF">J1C56_05825</name>
</gene>
<dbReference type="Gene3D" id="1.10.10.10">
    <property type="entry name" value="Winged helix-like DNA-binding domain superfamily/Winged helix DNA-binding domain"/>
    <property type="match status" value="1"/>
</dbReference>
<dbReference type="Pfam" id="PF00196">
    <property type="entry name" value="GerE"/>
    <property type="match status" value="1"/>
</dbReference>
<organism evidence="2 3">
    <name type="scientific">Aminobacter anthyllidis</name>
    <dbReference type="NCBI Taxonomy" id="1035067"/>
    <lineage>
        <taxon>Bacteria</taxon>
        <taxon>Pseudomonadati</taxon>
        <taxon>Pseudomonadota</taxon>
        <taxon>Alphaproteobacteria</taxon>
        <taxon>Hyphomicrobiales</taxon>
        <taxon>Phyllobacteriaceae</taxon>
        <taxon>Aminobacter</taxon>
    </lineage>
</organism>
<keyword evidence="3" id="KW-1185">Reference proteome</keyword>
<evidence type="ECO:0000313" key="3">
    <source>
        <dbReference type="Proteomes" id="UP001138921"/>
    </source>
</evidence>
<evidence type="ECO:0000313" key="2">
    <source>
        <dbReference type="EMBL" id="MBT1155104.1"/>
    </source>
</evidence>
<dbReference type="SUPFAM" id="SSF46894">
    <property type="entry name" value="C-terminal effector domain of the bipartite response regulators"/>
    <property type="match status" value="1"/>
</dbReference>
<dbReference type="Proteomes" id="UP001138921">
    <property type="component" value="Unassembled WGS sequence"/>
</dbReference>
<reference evidence="2" key="2">
    <citation type="submission" date="2021-03" db="EMBL/GenBank/DDBJ databases">
        <authorList>
            <person name="Artuso I."/>
            <person name="Turrini P."/>
            <person name="Pirolo M."/>
            <person name="Lugli G.A."/>
            <person name="Ventura M."/>
            <person name="Visca P."/>
        </authorList>
    </citation>
    <scope>NUCLEOTIDE SEQUENCE</scope>
    <source>
        <strain evidence="2">LMG 26462</strain>
    </source>
</reference>
<dbReference type="InterPro" id="IPR036388">
    <property type="entry name" value="WH-like_DNA-bd_sf"/>
</dbReference>
<proteinExistence type="predicted"/>
<protein>
    <recommendedName>
        <fullName evidence="1">HTH luxR-type domain-containing protein</fullName>
    </recommendedName>
</protein>
<sequence length="165" mass="17270">MDKLIPATVQDGSARAQITDKKADVLLENALSALASGTRRGIVQSFPIKGADGKPSSVAHLLPVRGSAHDLFSRMNSILVVMPLPGPGAPPVKVLQALFDLTPSEARIASALADGRTIDAIGMDFGIARETVRSHLRSIFAKSGVSKQSSLVRLLLGVTLPRPGS</sequence>
<feature type="domain" description="HTH luxR-type" evidence="1">
    <location>
        <begin position="98"/>
        <end position="155"/>
    </location>
</feature>
<dbReference type="SMART" id="SM00421">
    <property type="entry name" value="HTH_LUXR"/>
    <property type="match status" value="1"/>
</dbReference>
<dbReference type="GO" id="GO:0006355">
    <property type="term" value="P:regulation of DNA-templated transcription"/>
    <property type="evidence" value="ECO:0007669"/>
    <property type="project" value="InterPro"/>
</dbReference>
<dbReference type="GO" id="GO:0003677">
    <property type="term" value="F:DNA binding"/>
    <property type="evidence" value="ECO:0007669"/>
    <property type="project" value="InterPro"/>
</dbReference>
<comment type="caution">
    <text evidence="2">The sequence shown here is derived from an EMBL/GenBank/DDBJ whole genome shotgun (WGS) entry which is preliminary data.</text>
</comment>
<dbReference type="EMBL" id="JAFLWW010000002">
    <property type="protein sequence ID" value="MBT1155104.1"/>
    <property type="molecule type" value="Genomic_DNA"/>
</dbReference>
<evidence type="ECO:0000259" key="1">
    <source>
        <dbReference type="SMART" id="SM00421"/>
    </source>
</evidence>
<reference evidence="2" key="1">
    <citation type="journal article" date="2021" name="Microorganisms">
        <title>Phylogenomic Reconstruction and Metabolic Potential of the Genus Aminobacter.</title>
        <authorList>
            <person name="Artuso I."/>
            <person name="Turrini P."/>
            <person name="Pirolo M."/>
            <person name="Lugli G.A."/>
            <person name="Ventura M."/>
            <person name="Visca P."/>
        </authorList>
    </citation>
    <scope>NUCLEOTIDE SEQUENCE</scope>
    <source>
        <strain evidence="2">LMG 26462</strain>
    </source>
</reference>
<accession>A0A9X1D4U5</accession>